<evidence type="ECO:0000256" key="5">
    <source>
        <dbReference type="ARBA" id="ARBA00022683"/>
    </source>
</evidence>
<evidence type="ECO:0000256" key="4">
    <source>
        <dbReference type="ARBA" id="ARBA00022679"/>
    </source>
</evidence>
<accession>E7G7F4</accession>
<evidence type="ECO:0000313" key="10">
    <source>
        <dbReference type="Proteomes" id="UP000003157"/>
    </source>
</evidence>
<dbReference type="GO" id="GO:0016301">
    <property type="term" value="F:kinase activity"/>
    <property type="evidence" value="ECO:0007669"/>
    <property type="project" value="UniProtKB-KW"/>
</dbReference>
<dbReference type="PROSITE" id="PS51100">
    <property type="entry name" value="PTS_EIIB_TYPE_3"/>
    <property type="match status" value="1"/>
</dbReference>
<dbReference type="InterPro" id="IPR051819">
    <property type="entry name" value="PTS_sugar-specific_EIIB"/>
</dbReference>
<evidence type="ECO:0000256" key="2">
    <source>
        <dbReference type="ARBA" id="ARBA00022553"/>
    </source>
</evidence>
<dbReference type="CDD" id="cd05564">
    <property type="entry name" value="PTS_IIB_chitobiose_lichenan"/>
    <property type="match status" value="1"/>
</dbReference>
<dbReference type="PANTHER" id="PTHR34581:SF2">
    <property type="entry name" value="PTS SYSTEM N,N'-DIACETYLCHITOBIOSE-SPECIFIC EIIB COMPONENT"/>
    <property type="match status" value="1"/>
</dbReference>
<evidence type="ECO:0000256" key="3">
    <source>
        <dbReference type="ARBA" id="ARBA00022597"/>
    </source>
</evidence>
<keyword evidence="5" id="KW-0598">Phosphotransferase system</keyword>
<dbReference type="GeneID" id="78228921"/>
<feature type="modified residue" description="Phosphocysteine; by EIIA" evidence="7">
    <location>
        <position position="7"/>
    </location>
</feature>
<proteinExistence type="predicted"/>
<protein>
    <submittedName>
        <fullName evidence="9">PTS system protein</fullName>
    </submittedName>
</protein>
<evidence type="ECO:0000259" key="8">
    <source>
        <dbReference type="PROSITE" id="PS51100"/>
    </source>
</evidence>
<dbReference type="GO" id="GO:0008982">
    <property type="term" value="F:protein-N(PI)-phosphohistidine-sugar phosphotransferase activity"/>
    <property type="evidence" value="ECO:0007669"/>
    <property type="project" value="InterPro"/>
</dbReference>
<dbReference type="RefSeq" id="WP_008787784.1">
    <property type="nucleotide sequence ID" value="NZ_AKCB01000001.1"/>
</dbReference>
<keyword evidence="10" id="KW-1185">Reference proteome</keyword>
<keyword evidence="6" id="KW-0418">Kinase</keyword>
<sequence>MNILLVCAAGMSTSLLVNRMNDAAQEKGIEVHIEAHPVGSVTSYADQSDVILLGPQVRYELKKIQGMYPDKPVEVINMQDYGMMNGQKVLDHAIELLNK</sequence>
<dbReference type="InterPro" id="IPR036095">
    <property type="entry name" value="PTS_EIIB-like_sf"/>
</dbReference>
<dbReference type="STRING" id="100884.GCA_000269565_01039"/>
<dbReference type="EMBL" id="ADKX01000009">
    <property type="protein sequence ID" value="EFW06029.1"/>
    <property type="molecule type" value="Genomic_DNA"/>
</dbReference>
<dbReference type="eggNOG" id="COG1440">
    <property type="taxonomic scope" value="Bacteria"/>
</dbReference>
<evidence type="ECO:0000256" key="1">
    <source>
        <dbReference type="ARBA" id="ARBA00022448"/>
    </source>
</evidence>
<dbReference type="InterPro" id="IPR003501">
    <property type="entry name" value="PTS_EIIB_2/3"/>
</dbReference>
<feature type="domain" description="PTS EIIB type-3" evidence="8">
    <location>
        <begin position="1"/>
        <end position="99"/>
    </location>
</feature>
<dbReference type="AlphaFoldDB" id="E7G7F4"/>
<keyword evidence="1" id="KW-0813">Transport</keyword>
<dbReference type="PANTHER" id="PTHR34581">
    <property type="entry name" value="PTS SYSTEM N,N'-DIACETYLCHITOBIOSE-SPECIFIC EIIB COMPONENT"/>
    <property type="match status" value="1"/>
</dbReference>
<organism evidence="9 10">
    <name type="scientific">Coprobacillus cateniformis</name>
    <dbReference type="NCBI Taxonomy" id="100884"/>
    <lineage>
        <taxon>Bacteria</taxon>
        <taxon>Bacillati</taxon>
        <taxon>Bacillota</taxon>
        <taxon>Erysipelotrichia</taxon>
        <taxon>Erysipelotrichales</taxon>
        <taxon>Coprobacillaceae</taxon>
        <taxon>Coprobacillus</taxon>
    </lineage>
</organism>
<dbReference type="Proteomes" id="UP000003157">
    <property type="component" value="Unassembled WGS sequence"/>
</dbReference>
<keyword evidence="2" id="KW-0597">Phosphoprotein</keyword>
<dbReference type="InterPro" id="IPR013012">
    <property type="entry name" value="PTS_EIIB_3"/>
</dbReference>
<keyword evidence="3" id="KW-0762">Sugar transport</keyword>
<reference evidence="9 10" key="1">
    <citation type="submission" date="2010-12" db="EMBL/GenBank/DDBJ databases">
        <title>The Genome Sequence of Coprobacillus sp. strain 29_1.</title>
        <authorList>
            <consortium name="The Broad Institute Genome Sequencing Platform"/>
            <person name="Earl A."/>
            <person name="Ward D."/>
            <person name="Feldgarden M."/>
            <person name="Gevers D."/>
            <person name="Daigneault M."/>
            <person name="Sibley C.D."/>
            <person name="White A."/>
            <person name="Strauss J."/>
            <person name="Allen-Vercoe E."/>
            <person name="Young S.K."/>
            <person name="Zeng Q."/>
            <person name="Gargeya S."/>
            <person name="Fitzgerald M."/>
            <person name="Haas B."/>
            <person name="Abouelleil A."/>
            <person name="Alvarado L."/>
            <person name="Arachchi H.M."/>
            <person name="Berlin A."/>
            <person name="Brown A."/>
            <person name="Chapman S.B."/>
            <person name="Chen Z."/>
            <person name="Dunbar C."/>
            <person name="Freedman E."/>
            <person name="Gearin G."/>
            <person name="Gellesch M."/>
            <person name="Goldberg J."/>
            <person name="Griggs A."/>
            <person name="Gujja S."/>
            <person name="Heilman E."/>
            <person name="Heiman D."/>
            <person name="Howarth C."/>
            <person name="Larson L."/>
            <person name="Lui A."/>
            <person name="MacDonald P.J.P."/>
            <person name="Mehta T."/>
            <person name="Montmayeur A."/>
            <person name="Murphy C."/>
            <person name="Neiman D."/>
            <person name="Pearson M."/>
            <person name="Priest M."/>
            <person name="Roberts A."/>
            <person name="Saif S."/>
            <person name="Shea T."/>
            <person name="Shenoy N."/>
            <person name="Sisk P."/>
            <person name="Stolte C."/>
            <person name="Sykes S."/>
            <person name="White J."/>
            <person name="Yandava C."/>
            <person name="Nusbaum C."/>
            <person name="Birren B."/>
        </authorList>
    </citation>
    <scope>NUCLEOTIDE SEQUENCE [LARGE SCALE GENOMIC DNA]</scope>
    <source>
        <strain evidence="9 10">29_1</strain>
    </source>
</reference>
<comment type="caution">
    <text evidence="9">The sequence shown here is derived from an EMBL/GenBank/DDBJ whole genome shotgun (WGS) entry which is preliminary data.</text>
</comment>
<evidence type="ECO:0000313" key="9">
    <source>
        <dbReference type="EMBL" id="EFW06029.1"/>
    </source>
</evidence>
<evidence type="ECO:0000256" key="6">
    <source>
        <dbReference type="ARBA" id="ARBA00022777"/>
    </source>
</evidence>
<dbReference type="OrthoDB" id="2186177at2"/>
<gene>
    <name evidence="9" type="ORF">HMPREF9488_00668</name>
</gene>
<dbReference type="SUPFAM" id="SSF52794">
    <property type="entry name" value="PTS system IIB component-like"/>
    <property type="match status" value="1"/>
</dbReference>
<keyword evidence="4" id="KW-0808">Transferase</keyword>
<name>E7G7F4_9FIRM</name>
<dbReference type="HOGENOM" id="CLU_147323_2_1_9"/>
<dbReference type="Pfam" id="PF02302">
    <property type="entry name" value="PTS_IIB"/>
    <property type="match status" value="1"/>
</dbReference>
<evidence type="ECO:0000256" key="7">
    <source>
        <dbReference type="PROSITE-ProRule" id="PRU00423"/>
    </source>
</evidence>
<dbReference type="Gene3D" id="3.40.50.2300">
    <property type="match status" value="1"/>
</dbReference>
<dbReference type="GO" id="GO:0009401">
    <property type="term" value="P:phosphoenolpyruvate-dependent sugar phosphotransferase system"/>
    <property type="evidence" value="ECO:0007669"/>
    <property type="project" value="UniProtKB-KW"/>
</dbReference>